<evidence type="ECO:0000256" key="2">
    <source>
        <dbReference type="ARBA" id="ARBA00022797"/>
    </source>
</evidence>
<proteinExistence type="predicted"/>
<dbReference type="Gene3D" id="3.40.50.300">
    <property type="entry name" value="P-loop containing nucleotide triphosphate hydrolases"/>
    <property type="match status" value="1"/>
</dbReference>
<keyword evidence="6" id="KW-0804">Transcription</keyword>
<feature type="domain" description="HTH lysR-type" evidence="9">
    <location>
        <begin position="268"/>
        <end position="302"/>
    </location>
</feature>
<dbReference type="PROSITE" id="PS00676">
    <property type="entry name" value="SIGMA54_INTERACT_2"/>
    <property type="match status" value="1"/>
</dbReference>
<evidence type="ECO:0000256" key="7">
    <source>
        <dbReference type="ARBA" id="ARBA00029500"/>
    </source>
</evidence>
<dbReference type="FunFam" id="3.40.50.300:FF:000006">
    <property type="entry name" value="DNA-binding transcriptional regulator NtrC"/>
    <property type="match status" value="1"/>
</dbReference>
<keyword evidence="1" id="KW-0547">Nucleotide-binding</keyword>
<feature type="domain" description="Sigma-54 factor interaction" evidence="8">
    <location>
        <begin position="1"/>
        <end position="220"/>
    </location>
</feature>
<keyword evidence="11" id="KW-1185">Reference proteome</keyword>
<evidence type="ECO:0000313" key="11">
    <source>
        <dbReference type="Proteomes" id="UP000294813"/>
    </source>
</evidence>
<dbReference type="Pfam" id="PF18024">
    <property type="entry name" value="HTH_50"/>
    <property type="match status" value="1"/>
</dbReference>
<gene>
    <name evidence="10" type="ORF">EDD73_11362</name>
</gene>
<evidence type="ECO:0000313" key="10">
    <source>
        <dbReference type="EMBL" id="TCP64012.1"/>
    </source>
</evidence>
<dbReference type="PANTHER" id="PTHR32071">
    <property type="entry name" value="TRANSCRIPTIONAL REGULATORY PROTEIN"/>
    <property type="match status" value="1"/>
</dbReference>
<evidence type="ECO:0000256" key="3">
    <source>
        <dbReference type="ARBA" id="ARBA00022840"/>
    </source>
</evidence>
<dbReference type="Pfam" id="PF25601">
    <property type="entry name" value="AAA_lid_14"/>
    <property type="match status" value="1"/>
</dbReference>
<dbReference type="InterPro" id="IPR025943">
    <property type="entry name" value="Sigma_54_int_dom_ATP-bd_2"/>
</dbReference>
<sequence>MLELILRVAKVDSTVLLLGESGVGKEGLAKLLHTQSGRAQGPFIKVNCGAIPEPLLESELFGYESGAFTGAKKEGKMGMFELAHNGTLFLDEIGDLPINLQVKLLRVLQEREIVRVGGTKPRAINVRILAATHRDLGAMAQEGRFREDLFFRLNVVPIAIPPLRQRRSDIIPLLYHFRDKFSKKYGIIRDFTPEVVDAFFSFDWPGNVRELENMVERLMVVSPGELIDSSQLPPNFQVRLPEKSGLVVRSLMPLKEAVAELERQLITKAMEEYGSTYKAAEVLGVNQSTVARRVARIRADQA</sequence>
<evidence type="ECO:0000256" key="5">
    <source>
        <dbReference type="ARBA" id="ARBA00023125"/>
    </source>
</evidence>
<keyword evidence="2" id="KW-0058">Aromatic hydrocarbons catabolism</keyword>
<reference evidence="10 11" key="1">
    <citation type="submission" date="2019-03" db="EMBL/GenBank/DDBJ databases">
        <title>Genomic Encyclopedia of Type Strains, Phase IV (KMG-IV): sequencing the most valuable type-strain genomes for metagenomic binning, comparative biology and taxonomic classification.</title>
        <authorList>
            <person name="Goeker M."/>
        </authorList>
    </citation>
    <scope>NUCLEOTIDE SEQUENCE [LARGE SCALE GENOMIC DNA]</scope>
    <source>
        <strain evidence="10 11">DSM 11170</strain>
    </source>
</reference>
<dbReference type="InterPro" id="IPR000847">
    <property type="entry name" value="LysR_HTH_N"/>
</dbReference>
<dbReference type="CDD" id="cd00009">
    <property type="entry name" value="AAA"/>
    <property type="match status" value="1"/>
</dbReference>
<evidence type="ECO:0000259" key="9">
    <source>
        <dbReference type="PROSITE" id="PS50931"/>
    </source>
</evidence>
<dbReference type="SUPFAM" id="SSF52540">
    <property type="entry name" value="P-loop containing nucleoside triphosphate hydrolases"/>
    <property type="match status" value="1"/>
</dbReference>
<dbReference type="PANTHER" id="PTHR32071:SF57">
    <property type="entry name" value="C4-DICARBOXYLATE TRANSPORT TRANSCRIPTIONAL REGULATORY PROTEIN DCTD"/>
    <property type="match status" value="1"/>
</dbReference>
<dbReference type="InterPro" id="IPR025944">
    <property type="entry name" value="Sigma_54_int_dom_CS"/>
</dbReference>
<dbReference type="InterPro" id="IPR003593">
    <property type="entry name" value="AAA+_ATPase"/>
</dbReference>
<comment type="caution">
    <text evidence="10">The sequence shown here is derived from an EMBL/GenBank/DDBJ whole genome shotgun (WGS) entry which is preliminary data.</text>
</comment>
<evidence type="ECO:0000256" key="4">
    <source>
        <dbReference type="ARBA" id="ARBA00023015"/>
    </source>
</evidence>
<dbReference type="InterPro" id="IPR002078">
    <property type="entry name" value="Sigma_54_int"/>
</dbReference>
<dbReference type="InterPro" id="IPR058031">
    <property type="entry name" value="AAA_lid_NorR"/>
</dbReference>
<organism evidence="10 11">
    <name type="scientific">Heliophilum fasciatum</name>
    <dbReference type="NCBI Taxonomy" id="35700"/>
    <lineage>
        <taxon>Bacteria</taxon>
        <taxon>Bacillati</taxon>
        <taxon>Bacillota</taxon>
        <taxon>Clostridia</taxon>
        <taxon>Eubacteriales</taxon>
        <taxon>Heliobacteriaceae</taxon>
        <taxon>Heliophilum</taxon>
    </lineage>
</organism>
<dbReference type="InterPro" id="IPR027417">
    <property type="entry name" value="P-loop_NTPase"/>
</dbReference>
<dbReference type="Gene3D" id="1.10.8.60">
    <property type="match status" value="1"/>
</dbReference>
<dbReference type="EMBL" id="SLXT01000013">
    <property type="protein sequence ID" value="TCP64012.1"/>
    <property type="molecule type" value="Genomic_DNA"/>
</dbReference>
<dbReference type="SUPFAM" id="SSF46689">
    <property type="entry name" value="Homeodomain-like"/>
    <property type="match status" value="1"/>
</dbReference>
<dbReference type="InterPro" id="IPR009057">
    <property type="entry name" value="Homeodomain-like_sf"/>
</dbReference>
<dbReference type="PROSITE" id="PS50931">
    <property type="entry name" value="HTH_LYSR"/>
    <property type="match status" value="1"/>
</dbReference>
<dbReference type="SMART" id="SM00382">
    <property type="entry name" value="AAA"/>
    <property type="match status" value="1"/>
</dbReference>
<dbReference type="GO" id="GO:0003677">
    <property type="term" value="F:DNA binding"/>
    <property type="evidence" value="ECO:0007669"/>
    <property type="project" value="UniProtKB-KW"/>
</dbReference>
<evidence type="ECO:0000256" key="6">
    <source>
        <dbReference type="ARBA" id="ARBA00023163"/>
    </source>
</evidence>
<dbReference type="PROSITE" id="PS00688">
    <property type="entry name" value="SIGMA54_INTERACT_3"/>
    <property type="match status" value="1"/>
</dbReference>
<dbReference type="InterPro" id="IPR025662">
    <property type="entry name" value="Sigma_54_int_dom_ATP-bd_1"/>
</dbReference>
<dbReference type="GO" id="GO:0005524">
    <property type="term" value="F:ATP binding"/>
    <property type="evidence" value="ECO:0007669"/>
    <property type="project" value="UniProtKB-KW"/>
</dbReference>
<dbReference type="Pfam" id="PF00158">
    <property type="entry name" value="Sigma54_activat"/>
    <property type="match status" value="1"/>
</dbReference>
<dbReference type="InterPro" id="IPR030828">
    <property type="entry name" value="HTH_TyrR"/>
</dbReference>
<dbReference type="Gene3D" id="1.10.10.60">
    <property type="entry name" value="Homeodomain-like"/>
    <property type="match status" value="1"/>
</dbReference>
<dbReference type="Proteomes" id="UP000294813">
    <property type="component" value="Unassembled WGS sequence"/>
</dbReference>
<name>A0A4R2RJJ3_9FIRM</name>
<dbReference type="AlphaFoldDB" id="A0A4R2RJJ3"/>
<evidence type="ECO:0000259" key="8">
    <source>
        <dbReference type="PROSITE" id="PS50045"/>
    </source>
</evidence>
<keyword evidence="5" id="KW-0238">DNA-binding</keyword>
<keyword evidence="4" id="KW-0805">Transcription regulation</keyword>
<protein>
    <recommendedName>
        <fullName evidence="7">HTH-type transcriptional regulatory protein TyrR</fullName>
    </recommendedName>
</protein>
<dbReference type="GO" id="GO:0003700">
    <property type="term" value="F:DNA-binding transcription factor activity"/>
    <property type="evidence" value="ECO:0007669"/>
    <property type="project" value="InterPro"/>
</dbReference>
<keyword evidence="3" id="KW-0067">ATP-binding</keyword>
<dbReference type="PROSITE" id="PS50045">
    <property type="entry name" value="SIGMA54_INTERACT_4"/>
    <property type="match status" value="1"/>
</dbReference>
<evidence type="ECO:0000256" key="1">
    <source>
        <dbReference type="ARBA" id="ARBA00022741"/>
    </source>
</evidence>
<dbReference type="PROSITE" id="PS00675">
    <property type="entry name" value="SIGMA54_INTERACT_1"/>
    <property type="match status" value="1"/>
</dbReference>
<accession>A0A4R2RJJ3</accession>